<evidence type="ECO:0000256" key="6">
    <source>
        <dbReference type="ARBA" id="ARBA00023033"/>
    </source>
</evidence>
<name>U1GTE8_ENDPU</name>
<dbReference type="RefSeq" id="XP_007786991.1">
    <property type="nucleotide sequence ID" value="XM_007788801.1"/>
</dbReference>
<feature type="transmembrane region" description="Helical" evidence="9">
    <location>
        <begin position="12"/>
        <end position="30"/>
    </location>
</feature>
<dbReference type="GO" id="GO:0016705">
    <property type="term" value="F:oxidoreductase activity, acting on paired donors, with incorporation or reduction of molecular oxygen"/>
    <property type="evidence" value="ECO:0007669"/>
    <property type="project" value="InterPro"/>
</dbReference>
<dbReference type="HOGENOM" id="CLU_281581_0_0_1"/>
<dbReference type="eggNOG" id="KOG0157">
    <property type="taxonomic scope" value="Eukaryota"/>
</dbReference>
<protein>
    <recommendedName>
        <fullName evidence="10">Fungal lipase-type domain-containing protein</fullName>
    </recommendedName>
</protein>
<dbReference type="GO" id="GO:0004497">
    <property type="term" value="F:monooxygenase activity"/>
    <property type="evidence" value="ECO:0007669"/>
    <property type="project" value="UniProtKB-KW"/>
</dbReference>
<evidence type="ECO:0000256" key="5">
    <source>
        <dbReference type="ARBA" id="ARBA00023004"/>
    </source>
</evidence>
<dbReference type="Gene3D" id="3.40.50.1820">
    <property type="entry name" value="alpha/beta hydrolase"/>
    <property type="match status" value="1"/>
</dbReference>
<reference evidence="12" key="1">
    <citation type="journal article" date="2014" name="BMC Genomics">
        <title>Genome characteristics reveal the impact of lichenization on lichen-forming fungus Endocarpon pusillum Hedwig (Verrucariales, Ascomycota).</title>
        <authorList>
            <person name="Wang Y.-Y."/>
            <person name="Liu B."/>
            <person name="Zhang X.-Y."/>
            <person name="Zhou Q.-M."/>
            <person name="Zhang T."/>
            <person name="Li H."/>
            <person name="Yu Y.-F."/>
            <person name="Zhang X.-L."/>
            <person name="Hao X.-Y."/>
            <person name="Wang M."/>
            <person name="Wang L."/>
            <person name="Wei J.-C."/>
        </authorList>
    </citation>
    <scope>NUCLEOTIDE SEQUENCE [LARGE SCALE GENOMIC DNA]</scope>
    <source>
        <strain evidence="12">Z07020 / HMAS-L-300199</strain>
    </source>
</reference>
<dbReference type="Proteomes" id="UP000019373">
    <property type="component" value="Unassembled WGS sequence"/>
</dbReference>
<evidence type="ECO:0000256" key="4">
    <source>
        <dbReference type="ARBA" id="ARBA00023002"/>
    </source>
</evidence>
<evidence type="ECO:0000256" key="3">
    <source>
        <dbReference type="ARBA" id="ARBA00022723"/>
    </source>
</evidence>
<dbReference type="SUPFAM" id="SSF53474">
    <property type="entry name" value="alpha/beta-Hydrolases"/>
    <property type="match status" value="1"/>
</dbReference>
<keyword evidence="9" id="KW-1133">Transmembrane helix</keyword>
<dbReference type="PROSITE" id="PS00086">
    <property type="entry name" value="CYTOCHROME_P450"/>
    <property type="match status" value="1"/>
</dbReference>
<dbReference type="Pfam" id="PF01764">
    <property type="entry name" value="Lipase_3"/>
    <property type="match status" value="1"/>
</dbReference>
<proteinExistence type="inferred from homology"/>
<evidence type="ECO:0000256" key="9">
    <source>
        <dbReference type="SAM" id="Phobius"/>
    </source>
</evidence>
<keyword evidence="5 7" id="KW-0408">Iron</keyword>
<dbReference type="GeneID" id="19243470"/>
<comment type="cofactor">
    <cofactor evidence="1 7">
        <name>heme</name>
        <dbReference type="ChEBI" id="CHEBI:30413"/>
    </cofactor>
</comment>
<dbReference type="OrthoDB" id="438440at2759"/>
<dbReference type="PRINTS" id="PR00385">
    <property type="entry name" value="P450"/>
</dbReference>
<comment type="similarity">
    <text evidence="2">Belongs to the cytochrome P450 family.</text>
</comment>
<dbReference type="Pfam" id="PF00067">
    <property type="entry name" value="p450"/>
    <property type="match status" value="1"/>
</dbReference>
<evidence type="ECO:0000256" key="8">
    <source>
        <dbReference type="SAM" id="MobiDB-lite"/>
    </source>
</evidence>
<dbReference type="InterPro" id="IPR001128">
    <property type="entry name" value="Cyt_P450"/>
</dbReference>
<keyword evidence="7" id="KW-0349">Heme</keyword>
<dbReference type="InterPro" id="IPR047146">
    <property type="entry name" value="Cyt_P450_E_CYP52_fungi"/>
</dbReference>
<dbReference type="Gene3D" id="1.10.630.10">
    <property type="entry name" value="Cytochrome P450"/>
    <property type="match status" value="1"/>
</dbReference>
<accession>U1GTE8</accession>
<dbReference type="CDD" id="cd00519">
    <property type="entry name" value="Lipase_3"/>
    <property type="match status" value="1"/>
</dbReference>
<feature type="region of interest" description="Disordered" evidence="8">
    <location>
        <begin position="510"/>
        <end position="547"/>
    </location>
</feature>
<dbReference type="SUPFAM" id="SSF48264">
    <property type="entry name" value="Cytochrome P450"/>
    <property type="match status" value="1"/>
</dbReference>
<evidence type="ECO:0000256" key="1">
    <source>
        <dbReference type="ARBA" id="ARBA00001971"/>
    </source>
</evidence>
<keyword evidence="6" id="KW-0503">Monooxygenase</keyword>
<keyword evidence="3 7" id="KW-0479">Metal-binding</keyword>
<evidence type="ECO:0000259" key="10">
    <source>
        <dbReference type="Pfam" id="PF01764"/>
    </source>
</evidence>
<dbReference type="PANTHER" id="PTHR24287">
    <property type="entry name" value="P450, PUTATIVE (EUROFUNG)-RELATED"/>
    <property type="match status" value="1"/>
</dbReference>
<evidence type="ECO:0000313" key="11">
    <source>
        <dbReference type="EMBL" id="ERF75668.1"/>
    </source>
</evidence>
<dbReference type="PANTHER" id="PTHR24287:SF17">
    <property type="entry name" value="P450, PUTATIVE (EUROFUNG)-RELATED"/>
    <property type="match status" value="1"/>
</dbReference>
<feature type="compositionally biased region" description="Polar residues" evidence="8">
    <location>
        <begin position="533"/>
        <end position="547"/>
    </location>
</feature>
<sequence>MAETLSPLHSLLLGGLVLVALYIVALYISTDKARQKINKQYGCKAPPRYPSKDPFFGIDAIYDTLGALRSKTFLSQKKTHYERYGNTFSAKLSTLSLINTIEPENIKTVLLTAFRDFVVGAPRRNAFSPLLKNSILVSDGTQWEHSRAFLRPSFSRSRVGDLSTLEVHVGNLIRAIPRDGSTVDLGDLFLRYTADVTTDFMFGESIQSLSQPDSFRVDLMTAFRDAQLGAERRFRLGSFAKFVPQPTFHRAVERVHDYMDAHVDRAIENRCLQQQSRNDGAQDDKRYIFLHELAKLTRDRQILRDELLGIFFAGRDTTSALLSNLFFVLARSPHIWQRLCDEVEQLGGAYPTLDELKALKYLGFCLNEGQSSSLRLYPVVPGSSRVALKDTVLPKGGGIDGKSPILVPAGTLVIFHFFALHQRKDLWGPDACEFRPERWQNEKAGSWSFLPFGGGPRNCIGQQFALTEASYTTVRLVQEFSALVSRDSEPWKESMGATCSYPIMPLFGKSKKRRSDSEPRKPSSSSPIFKLTDFSSPQPSYSTPVYQSSQLVPTRSPAWQPPLSSPPQCFVPQPNTQVVPPQYFPAPAPAPTPAHSLSPPLPRNLYPVQPLMQMYGHQTYGQQNKGSSCQNLSNTIARPCQVVNATVNRTTEYLNRGAALCDQVASKFNDVISLMDEETFVGNEQDLQLTYYQPPPSSPRQLVAQPMTPGGPSRALIPARKPVPTKSNECPITPKALTTTNVFAKAAMYANSRLPSDLPPFRVYIPTWPLICLAAQYSLNAYRTPLGAERDAFVGADWRVGTKAMVIKSVPIDDMNTVVFAIRGTQTFMDWAVNLNTATVSPSGFLDDPGNLCHAGFLDVARKMIKPVALRLKQLLEENPSRAACSLIITGHSAGGAVASLLFSHMLNTSTKSELNILTGSFKRVHCVIFGAPPVSLLPLSKPAAQERRFGKNQFLSFINEGDPVTRADKAYIRSLLELYASPAPKAVSYGPAASNHKLTSTSKVNVTSSFWNNKSSKRPKLPKRPATAPVIDRPISNVTWNVPLTTLSNAGRLVLLRTPSKGRNEDVKAYITADDQLRGVVFGDPLMHQMKLYCRRVEILATKAATGRLIT</sequence>
<dbReference type="InterPro" id="IPR036396">
    <property type="entry name" value="Cyt_P450_sf"/>
</dbReference>
<feature type="domain" description="Fungal lipase-type" evidence="10">
    <location>
        <begin position="819"/>
        <end position="968"/>
    </location>
</feature>
<organism evidence="11 12">
    <name type="scientific">Endocarpon pusillum (strain Z07020 / HMAS-L-300199)</name>
    <name type="common">Lichen-forming fungus</name>
    <dbReference type="NCBI Taxonomy" id="1263415"/>
    <lineage>
        <taxon>Eukaryota</taxon>
        <taxon>Fungi</taxon>
        <taxon>Dikarya</taxon>
        <taxon>Ascomycota</taxon>
        <taxon>Pezizomycotina</taxon>
        <taxon>Eurotiomycetes</taxon>
        <taxon>Chaetothyriomycetidae</taxon>
        <taxon>Verrucariales</taxon>
        <taxon>Verrucariaceae</taxon>
        <taxon>Endocarpon</taxon>
    </lineage>
</organism>
<dbReference type="GO" id="GO:0006629">
    <property type="term" value="P:lipid metabolic process"/>
    <property type="evidence" value="ECO:0007669"/>
    <property type="project" value="InterPro"/>
</dbReference>
<dbReference type="InterPro" id="IPR029058">
    <property type="entry name" value="AB_hydrolase_fold"/>
</dbReference>
<gene>
    <name evidence="11" type="ORF">EPUS_08622</name>
</gene>
<dbReference type="InterPro" id="IPR002921">
    <property type="entry name" value="Fungal_lipase-type"/>
</dbReference>
<dbReference type="InterPro" id="IPR002401">
    <property type="entry name" value="Cyt_P450_E_grp-I"/>
</dbReference>
<evidence type="ECO:0000256" key="2">
    <source>
        <dbReference type="ARBA" id="ARBA00010617"/>
    </source>
</evidence>
<keyword evidence="9" id="KW-0812">Transmembrane</keyword>
<evidence type="ECO:0000256" key="7">
    <source>
        <dbReference type="PIRSR" id="PIRSR602401-1"/>
    </source>
</evidence>
<keyword evidence="4" id="KW-0560">Oxidoreductase</keyword>
<dbReference type="PRINTS" id="PR00463">
    <property type="entry name" value="EP450I"/>
</dbReference>
<keyword evidence="9" id="KW-0472">Membrane</keyword>
<keyword evidence="12" id="KW-1185">Reference proteome</keyword>
<dbReference type="CDD" id="cd11063">
    <property type="entry name" value="CYP52"/>
    <property type="match status" value="1"/>
</dbReference>
<dbReference type="AlphaFoldDB" id="U1GTE8"/>
<feature type="binding site" description="axial binding residue" evidence="7">
    <location>
        <position position="459"/>
    </location>
    <ligand>
        <name>heme</name>
        <dbReference type="ChEBI" id="CHEBI:30413"/>
    </ligand>
    <ligandPart>
        <name>Fe</name>
        <dbReference type="ChEBI" id="CHEBI:18248"/>
    </ligandPart>
</feature>
<dbReference type="GO" id="GO:0005506">
    <property type="term" value="F:iron ion binding"/>
    <property type="evidence" value="ECO:0007669"/>
    <property type="project" value="InterPro"/>
</dbReference>
<evidence type="ECO:0000313" key="12">
    <source>
        <dbReference type="Proteomes" id="UP000019373"/>
    </source>
</evidence>
<dbReference type="InterPro" id="IPR017972">
    <property type="entry name" value="Cyt_P450_CS"/>
</dbReference>
<dbReference type="EMBL" id="KE720799">
    <property type="protein sequence ID" value="ERF75668.1"/>
    <property type="molecule type" value="Genomic_DNA"/>
</dbReference>
<dbReference type="GO" id="GO:0020037">
    <property type="term" value="F:heme binding"/>
    <property type="evidence" value="ECO:0007669"/>
    <property type="project" value="InterPro"/>
</dbReference>